<keyword evidence="2" id="KW-1185">Reference proteome</keyword>
<evidence type="ECO:0000313" key="1">
    <source>
        <dbReference type="EMBL" id="KAI9457666.1"/>
    </source>
</evidence>
<comment type="caution">
    <text evidence="1">The sequence shown here is derived from an EMBL/GenBank/DDBJ whole genome shotgun (WGS) entry which is preliminary data.</text>
</comment>
<dbReference type="EMBL" id="JAGFNK010000218">
    <property type="protein sequence ID" value="KAI9457666.1"/>
    <property type="molecule type" value="Genomic_DNA"/>
</dbReference>
<gene>
    <name evidence="1" type="ORF">F5148DRAFT_1151144</name>
</gene>
<organism evidence="1 2">
    <name type="scientific">Russula earlei</name>
    <dbReference type="NCBI Taxonomy" id="71964"/>
    <lineage>
        <taxon>Eukaryota</taxon>
        <taxon>Fungi</taxon>
        <taxon>Dikarya</taxon>
        <taxon>Basidiomycota</taxon>
        <taxon>Agaricomycotina</taxon>
        <taxon>Agaricomycetes</taxon>
        <taxon>Russulales</taxon>
        <taxon>Russulaceae</taxon>
        <taxon>Russula</taxon>
    </lineage>
</organism>
<accession>A0ACC0U1D2</accession>
<name>A0ACC0U1D2_9AGAM</name>
<reference evidence="1" key="1">
    <citation type="submission" date="2021-03" db="EMBL/GenBank/DDBJ databases">
        <title>Evolutionary priming and transition to the ectomycorrhizal habit in an iconic lineage of mushroom-forming fungi: is preadaptation a requirement?</title>
        <authorList>
            <consortium name="DOE Joint Genome Institute"/>
            <person name="Looney B.P."/>
            <person name="Miyauchi S."/>
            <person name="Morin E."/>
            <person name="Drula E."/>
            <person name="Courty P.E."/>
            <person name="Chicoki N."/>
            <person name="Fauchery L."/>
            <person name="Kohler A."/>
            <person name="Kuo A."/>
            <person name="LaButti K."/>
            <person name="Pangilinan J."/>
            <person name="Lipzen A."/>
            <person name="Riley R."/>
            <person name="Andreopoulos W."/>
            <person name="He G."/>
            <person name="Johnson J."/>
            <person name="Barry K.W."/>
            <person name="Grigoriev I.V."/>
            <person name="Nagy L."/>
            <person name="Hibbett D."/>
            <person name="Henrissat B."/>
            <person name="Matheny P.B."/>
            <person name="Labbe J."/>
            <person name="Martin A.F."/>
        </authorList>
    </citation>
    <scope>NUCLEOTIDE SEQUENCE</scope>
    <source>
        <strain evidence="1">BPL698</strain>
    </source>
</reference>
<proteinExistence type="predicted"/>
<dbReference type="Proteomes" id="UP001207468">
    <property type="component" value="Unassembled WGS sequence"/>
</dbReference>
<sequence length="165" mass="17821">MERLIPFLALVTFPTSAAPIIAQEFTKSLAPPNSDSTDMTSNCIPCPFYPLSGSHRYPRLVFLVFILAVYLSMGDRSSFALLGVVMDQLSTAHNVFMERLSFFTFDHLFQWIAETTVIAGTTDNGPVPVPVPVPIPAPASNTHTHGGDTPASIQAASRELPAQSS</sequence>
<evidence type="ECO:0000313" key="2">
    <source>
        <dbReference type="Proteomes" id="UP001207468"/>
    </source>
</evidence>
<protein>
    <submittedName>
        <fullName evidence="1">Uncharacterized protein</fullName>
    </submittedName>
</protein>